<dbReference type="InterPro" id="IPR013325">
    <property type="entry name" value="RNA_pol_sigma_r2"/>
</dbReference>
<dbReference type="Proteomes" id="UP001148125">
    <property type="component" value="Unassembled WGS sequence"/>
</dbReference>
<evidence type="ECO:0000256" key="3">
    <source>
        <dbReference type="ARBA" id="ARBA00023082"/>
    </source>
</evidence>
<accession>A0ABT5VBM0</accession>
<feature type="domain" description="RNA polymerase sigma-70 region 2" evidence="5">
    <location>
        <begin position="13"/>
        <end position="80"/>
    </location>
</feature>
<keyword evidence="4" id="KW-0804">Transcription</keyword>
<dbReference type="SUPFAM" id="SSF88946">
    <property type="entry name" value="Sigma2 domain of RNA polymerase sigma factors"/>
    <property type="match status" value="1"/>
</dbReference>
<dbReference type="PANTHER" id="PTHR43133">
    <property type="entry name" value="RNA POLYMERASE ECF-TYPE SIGMA FACTO"/>
    <property type="match status" value="1"/>
</dbReference>
<proteinExistence type="inferred from homology"/>
<dbReference type="Pfam" id="PF04542">
    <property type="entry name" value="Sigma70_r2"/>
    <property type="match status" value="1"/>
</dbReference>
<evidence type="ECO:0000313" key="8">
    <source>
        <dbReference type="Proteomes" id="UP001148125"/>
    </source>
</evidence>
<dbReference type="Gene3D" id="1.10.1740.10">
    <property type="match status" value="1"/>
</dbReference>
<dbReference type="Gene3D" id="1.10.10.10">
    <property type="entry name" value="Winged helix-like DNA-binding domain superfamily/Winged helix DNA-binding domain"/>
    <property type="match status" value="1"/>
</dbReference>
<dbReference type="InterPro" id="IPR007627">
    <property type="entry name" value="RNA_pol_sigma70_r2"/>
</dbReference>
<dbReference type="Pfam" id="PF08281">
    <property type="entry name" value="Sigma70_r4_2"/>
    <property type="match status" value="1"/>
</dbReference>
<keyword evidence="2" id="KW-0805">Transcription regulation</keyword>
<evidence type="ECO:0000256" key="4">
    <source>
        <dbReference type="ARBA" id="ARBA00023163"/>
    </source>
</evidence>
<dbReference type="RefSeq" id="WP_275117383.1">
    <property type="nucleotide sequence ID" value="NZ_JAOTPO010000003.1"/>
</dbReference>
<sequence length="178" mass="21308">MEQEHVKEEIKQIYRAHYNDVYKFLVAFTNTRNESEDLTQEVFIRLFKSLPKFKGESHLKTWIFSIARHVAIDHSKKCRRQQLVSDIVLKFMPSKEKTTEELVEAKEEIDTVYASLKKFKYEYRMVIILRGIQEFSVKETAQIMNWSESKVKVNYHRALKQLKQELQSDTSLVSERWV</sequence>
<evidence type="ECO:0000259" key="5">
    <source>
        <dbReference type="Pfam" id="PF04542"/>
    </source>
</evidence>
<dbReference type="SUPFAM" id="SSF88659">
    <property type="entry name" value="Sigma3 and sigma4 domains of RNA polymerase sigma factors"/>
    <property type="match status" value="1"/>
</dbReference>
<dbReference type="InterPro" id="IPR036388">
    <property type="entry name" value="WH-like_DNA-bd_sf"/>
</dbReference>
<comment type="similarity">
    <text evidence="1">Belongs to the sigma-70 factor family. ECF subfamily.</text>
</comment>
<evidence type="ECO:0000256" key="1">
    <source>
        <dbReference type="ARBA" id="ARBA00010641"/>
    </source>
</evidence>
<dbReference type="EMBL" id="JAOTPO010000003">
    <property type="protein sequence ID" value="MDE5412742.1"/>
    <property type="molecule type" value="Genomic_DNA"/>
</dbReference>
<protein>
    <submittedName>
        <fullName evidence="7">RNA polymerase sigma factor</fullName>
    </submittedName>
</protein>
<dbReference type="InterPro" id="IPR014284">
    <property type="entry name" value="RNA_pol_sigma-70_dom"/>
</dbReference>
<evidence type="ECO:0000256" key="2">
    <source>
        <dbReference type="ARBA" id="ARBA00023015"/>
    </source>
</evidence>
<keyword evidence="3" id="KW-0731">Sigma factor</keyword>
<dbReference type="InterPro" id="IPR013249">
    <property type="entry name" value="RNA_pol_sigma70_r4_t2"/>
</dbReference>
<reference evidence="7" key="1">
    <citation type="submission" date="2024-05" db="EMBL/GenBank/DDBJ databases">
        <title>Alkalihalobacillus sp. strain MEB203 novel alkaliphilic bacterium from Lonar Lake, India.</title>
        <authorList>
            <person name="Joshi A."/>
            <person name="Thite S."/>
            <person name="Mengade P."/>
        </authorList>
    </citation>
    <scope>NUCLEOTIDE SEQUENCE</scope>
    <source>
        <strain evidence="7">MEB 203</strain>
    </source>
</reference>
<organism evidence="7 8">
    <name type="scientific">Alkalihalobacterium chitinilyticum</name>
    <dbReference type="NCBI Taxonomy" id="2980103"/>
    <lineage>
        <taxon>Bacteria</taxon>
        <taxon>Bacillati</taxon>
        <taxon>Bacillota</taxon>
        <taxon>Bacilli</taxon>
        <taxon>Bacillales</taxon>
        <taxon>Bacillaceae</taxon>
        <taxon>Alkalihalobacterium</taxon>
    </lineage>
</organism>
<dbReference type="PANTHER" id="PTHR43133:SF60">
    <property type="entry name" value="RNA POLYMERASE SIGMA FACTOR SIGV"/>
    <property type="match status" value="1"/>
</dbReference>
<gene>
    <name evidence="7" type="ORF">N7Z68_05045</name>
</gene>
<evidence type="ECO:0000313" key="7">
    <source>
        <dbReference type="EMBL" id="MDE5412742.1"/>
    </source>
</evidence>
<dbReference type="CDD" id="cd06171">
    <property type="entry name" value="Sigma70_r4"/>
    <property type="match status" value="1"/>
</dbReference>
<name>A0ABT5VBM0_9BACI</name>
<evidence type="ECO:0000259" key="6">
    <source>
        <dbReference type="Pfam" id="PF08281"/>
    </source>
</evidence>
<dbReference type="InterPro" id="IPR013324">
    <property type="entry name" value="RNA_pol_sigma_r3/r4-like"/>
</dbReference>
<dbReference type="NCBIfam" id="TIGR02937">
    <property type="entry name" value="sigma70-ECF"/>
    <property type="match status" value="1"/>
</dbReference>
<keyword evidence="8" id="KW-1185">Reference proteome</keyword>
<feature type="domain" description="RNA polymerase sigma factor 70 region 4 type 2" evidence="6">
    <location>
        <begin position="122"/>
        <end position="162"/>
    </location>
</feature>
<comment type="caution">
    <text evidence="7">The sequence shown here is derived from an EMBL/GenBank/DDBJ whole genome shotgun (WGS) entry which is preliminary data.</text>
</comment>
<dbReference type="InterPro" id="IPR039425">
    <property type="entry name" value="RNA_pol_sigma-70-like"/>
</dbReference>